<organism evidence="3 4">
    <name type="scientific">Phytohabitans aurantiacus</name>
    <dbReference type="NCBI Taxonomy" id="3016789"/>
    <lineage>
        <taxon>Bacteria</taxon>
        <taxon>Bacillati</taxon>
        <taxon>Actinomycetota</taxon>
        <taxon>Actinomycetes</taxon>
        <taxon>Micromonosporales</taxon>
        <taxon>Micromonosporaceae</taxon>
    </lineage>
</organism>
<protein>
    <submittedName>
        <fullName evidence="3">Uncharacterized protein</fullName>
    </submittedName>
</protein>
<dbReference type="InterPro" id="IPR036278">
    <property type="entry name" value="Sialidase_sf"/>
</dbReference>
<evidence type="ECO:0000256" key="2">
    <source>
        <dbReference type="SAM" id="Phobius"/>
    </source>
</evidence>
<comment type="caution">
    <text evidence="3">The sequence shown here is derived from an EMBL/GenBank/DDBJ whole genome shotgun (WGS) entry which is preliminary data.</text>
</comment>
<keyword evidence="2" id="KW-1133">Transmembrane helix</keyword>
<name>A0ABQ5QMU4_9ACTN</name>
<dbReference type="CDD" id="cd15482">
    <property type="entry name" value="Sialidase_non-viral"/>
    <property type="match status" value="1"/>
</dbReference>
<accession>A0ABQ5QMU4</accession>
<reference evidence="3" key="1">
    <citation type="submission" date="2022-12" db="EMBL/GenBank/DDBJ databases">
        <title>New Phytohabitans aurantiacus sp. RD004123 nov., an actinomycete isolated from soil.</title>
        <authorList>
            <person name="Triningsih D.W."/>
            <person name="Harunari E."/>
            <person name="Igarashi Y."/>
        </authorList>
    </citation>
    <scope>NUCLEOTIDE SEQUENCE</scope>
    <source>
        <strain evidence="3">RD004123</strain>
    </source>
</reference>
<dbReference type="SUPFAM" id="SSF50939">
    <property type="entry name" value="Sialidases"/>
    <property type="match status" value="1"/>
</dbReference>
<evidence type="ECO:0000256" key="1">
    <source>
        <dbReference type="SAM" id="MobiDB-lite"/>
    </source>
</evidence>
<dbReference type="EMBL" id="BSDI01000005">
    <property type="protein sequence ID" value="GLH96008.1"/>
    <property type="molecule type" value="Genomic_DNA"/>
</dbReference>
<feature type="region of interest" description="Disordered" evidence="1">
    <location>
        <begin position="156"/>
        <end position="178"/>
    </location>
</feature>
<proteinExistence type="predicted"/>
<dbReference type="Gene3D" id="2.130.10.10">
    <property type="entry name" value="YVTN repeat-like/Quinoprotein amine dehydrogenase"/>
    <property type="match status" value="1"/>
</dbReference>
<keyword evidence="4" id="KW-1185">Reference proteome</keyword>
<dbReference type="InterPro" id="IPR015943">
    <property type="entry name" value="WD40/YVTN_repeat-like_dom_sf"/>
</dbReference>
<dbReference type="RefSeq" id="WP_281893131.1">
    <property type="nucleotide sequence ID" value="NZ_BSDI01000005.1"/>
</dbReference>
<sequence>MRDLDFRGVLEDVTDATQQPEFGIVRRRTARMRTRRRVLASGGALAVAAVLAAAGGVAVTGGGGDGLPELVGSPATETGPQRIQWAGAADADHLYALVGCPTCDATLMASSDGGQTWQPRPTDQWLAKPAAMLDLYVLGPEILAYGLPEALTGGQSDAVTDGLRGKGNDGPTQSRETPRISLDAGRTWKTLSASEEPVAAAPDGTRLLGCGLGSCDLHAVDPATGVLAPLATQPPLTHADIAGVPLDAGLWVSGLDPASGKPAVAVSRDGGKSWRSHVFTDEAVVPQDRGLVAGKYITAVATYDGRTVYATLTGTHDGIPHLYRSADGGRTWRRTNPDGPPSGVETVTGLGYATADGAHVTIFTEGNTFVLRVSTNGRDYRPLVAAGGPPTISVPPDGLAGGQYLMRSERALYLSGDGRTWRQVTLP</sequence>
<keyword evidence="2" id="KW-0472">Membrane</keyword>
<gene>
    <name evidence="3" type="ORF">Pa4123_12810</name>
</gene>
<keyword evidence="2" id="KW-0812">Transmembrane</keyword>
<evidence type="ECO:0000313" key="4">
    <source>
        <dbReference type="Proteomes" id="UP001144280"/>
    </source>
</evidence>
<feature type="transmembrane region" description="Helical" evidence="2">
    <location>
        <begin position="38"/>
        <end position="59"/>
    </location>
</feature>
<dbReference type="Proteomes" id="UP001144280">
    <property type="component" value="Unassembled WGS sequence"/>
</dbReference>
<evidence type="ECO:0000313" key="3">
    <source>
        <dbReference type="EMBL" id="GLH96008.1"/>
    </source>
</evidence>